<dbReference type="OrthoDB" id="9945814at2"/>
<dbReference type="Proteomes" id="UP000054725">
    <property type="component" value="Unassembled WGS sequence"/>
</dbReference>
<feature type="region of interest" description="Disordered" evidence="1">
    <location>
        <begin position="117"/>
        <end position="159"/>
    </location>
</feature>
<accession>A0A0W0WLP7</accession>
<dbReference type="PATRIC" id="fig|45070.6.peg.3048"/>
<gene>
    <name evidence="2" type="ORF">Lnau_2890</name>
</gene>
<feature type="compositionally biased region" description="Polar residues" evidence="1">
    <location>
        <begin position="143"/>
        <end position="158"/>
    </location>
</feature>
<evidence type="ECO:0000256" key="1">
    <source>
        <dbReference type="SAM" id="MobiDB-lite"/>
    </source>
</evidence>
<evidence type="ECO:0000313" key="2">
    <source>
        <dbReference type="EMBL" id="KTD33242.1"/>
    </source>
</evidence>
<dbReference type="RefSeq" id="WP_058505848.1">
    <property type="nucleotide sequence ID" value="NZ_CAAAIF010000003.1"/>
</dbReference>
<feature type="compositionally biased region" description="Basic and acidic residues" evidence="1">
    <location>
        <begin position="121"/>
        <end position="140"/>
    </location>
</feature>
<sequence>MFHYYSLQVKDGPTFFFKFGIEGEKRSFFRLDPQDRKNPRWVPIKIKSQKQSDLFYEYELEPEEGSSVTTTLKEQHYKNIYCSSDLIIEITDRTQGSCTPCTLSHIRDEKIKSYLASISQQKEKPQTRSGADKSEKEEPVKSSAPTKTGRSNPTSSPFFNKKYDRDYVITTEQRKLLEAHKTDLNNRRTDYSLLSYVCLLFCCFSQGFSKQEKIAQITRLLKTGTADSRVVENGYTGSIVLGMQ</sequence>
<comment type="caution">
    <text evidence="2">The sequence shown here is derived from an EMBL/GenBank/DDBJ whole genome shotgun (WGS) entry which is preliminary data.</text>
</comment>
<protein>
    <submittedName>
        <fullName evidence="2">Uncharacterized protein</fullName>
    </submittedName>
</protein>
<organism evidence="2 3">
    <name type="scientific">Legionella nautarum</name>
    <dbReference type="NCBI Taxonomy" id="45070"/>
    <lineage>
        <taxon>Bacteria</taxon>
        <taxon>Pseudomonadati</taxon>
        <taxon>Pseudomonadota</taxon>
        <taxon>Gammaproteobacteria</taxon>
        <taxon>Legionellales</taxon>
        <taxon>Legionellaceae</taxon>
        <taxon>Legionella</taxon>
    </lineage>
</organism>
<dbReference type="AlphaFoldDB" id="A0A0W0WLP7"/>
<proteinExistence type="predicted"/>
<keyword evidence="3" id="KW-1185">Reference proteome</keyword>
<reference evidence="2 3" key="1">
    <citation type="submission" date="2015-11" db="EMBL/GenBank/DDBJ databases">
        <title>Genomic analysis of 38 Legionella species identifies large and diverse effector repertoires.</title>
        <authorList>
            <person name="Burstein D."/>
            <person name="Amaro F."/>
            <person name="Zusman T."/>
            <person name="Lifshitz Z."/>
            <person name="Cohen O."/>
            <person name="Gilbert J.A."/>
            <person name="Pupko T."/>
            <person name="Shuman H.A."/>
            <person name="Segal G."/>
        </authorList>
    </citation>
    <scope>NUCLEOTIDE SEQUENCE [LARGE SCALE GENOMIC DNA]</scope>
    <source>
        <strain evidence="2 3">ATCC 49506</strain>
    </source>
</reference>
<dbReference type="EMBL" id="LNYO01000024">
    <property type="protein sequence ID" value="KTD33242.1"/>
    <property type="molecule type" value="Genomic_DNA"/>
</dbReference>
<name>A0A0W0WLP7_9GAMM</name>
<evidence type="ECO:0000313" key="3">
    <source>
        <dbReference type="Proteomes" id="UP000054725"/>
    </source>
</evidence>